<protein>
    <submittedName>
        <fullName evidence="2">DUF3108 domain-containing protein</fullName>
    </submittedName>
</protein>
<gene>
    <name evidence="2" type="ORF">GPA25_21965</name>
</gene>
<evidence type="ECO:0000313" key="2">
    <source>
        <dbReference type="EMBL" id="NMG77422.1"/>
    </source>
</evidence>
<dbReference type="Proteomes" id="UP000648984">
    <property type="component" value="Unassembled WGS sequence"/>
</dbReference>
<sequence>MRQPTVLILASGLSVLAHAIVLGVPDWGTLVGKEPPVQEVLHARLVMPVAQPVELAALAPTSMPPPPAAAPKPKPPAKPVPKPKPVTEEPVPVPLAAPAVDEAGDAPASPVGEESSIPMTAADVPADMVQAAAAAQVSEAAQLARGPDLPGISIAGWPERGDIRFRVSLGEGGFQVGEARHEWSHDGKRYRMSVALRTTGVAGLFRSFHYAQSSEGSVGAGGLRPERFSVEQTRKTPANATFDWNSGQVTLKRGNRERVAAIRPGDQDLLSLWHQIGIVGAAGVSTELNVISGREATPSTLEVVGPEKLALPIGQLETLRVRAEALNGSLSIDIWLARNYGMLPVRIRVIDDKGEMLDQQAIELRLSPPGAPSGEASDTERAADAEMIELRADEDSAAHLTIGN</sequence>
<organism evidence="2 3">
    <name type="scientific">Aromatoleum diolicum</name>
    <dbReference type="NCBI Taxonomy" id="75796"/>
    <lineage>
        <taxon>Bacteria</taxon>
        <taxon>Pseudomonadati</taxon>
        <taxon>Pseudomonadota</taxon>
        <taxon>Betaproteobacteria</taxon>
        <taxon>Rhodocyclales</taxon>
        <taxon>Rhodocyclaceae</taxon>
        <taxon>Aromatoleum</taxon>
    </lineage>
</organism>
<evidence type="ECO:0000313" key="3">
    <source>
        <dbReference type="Proteomes" id="UP000648984"/>
    </source>
</evidence>
<dbReference type="RefSeq" id="WP_169262552.1">
    <property type="nucleotide sequence ID" value="NZ_WTVQ01000063.1"/>
</dbReference>
<proteinExistence type="predicted"/>
<name>A0ABX1QG54_9RHOO</name>
<reference evidence="2 3" key="1">
    <citation type="submission" date="2019-12" db="EMBL/GenBank/DDBJ databases">
        <title>Comparative genomics gives insights into the taxonomy of the Azoarcus-Aromatoleum group and reveals separate origins of nif in the plant-associated Azoarcus and non-plant-associated Aromatoleum sub-groups.</title>
        <authorList>
            <person name="Lafos M."/>
            <person name="Maluk M."/>
            <person name="Batista M."/>
            <person name="Junghare M."/>
            <person name="Carmona M."/>
            <person name="Faoro H."/>
            <person name="Cruz L.M."/>
            <person name="Battistoni F."/>
            <person name="De Souza E."/>
            <person name="Pedrosa F."/>
            <person name="Chen W.-M."/>
            <person name="Poole P.S."/>
            <person name="Dixon R.A."/>
            <person name="James E.K."/>
        </authorList>
    </citation>
    <scope>NUCLEOTIDE SEQUENCE [LARGE SCALE GENOMIC DNA]</scope>
    <source>
        <strain evidence="2 3">22Lin</strain>
    </source>
</reference>
<keyword evidence="3" id="KW-1185">Reference proteome</keyword>
<feature type="compositionally biased region" description="Pro residues" evidence="1">
    <location>
        <begin position="62"/>
        <end position="84"/>
    </location>
</feature>
<dbReference type="InterPro" id="IPR021457">
    <property type="entry name" value="DUF3108"/>
</dbReference>
<dbReference type="Pfam" id="PF11306">
    <property type="entry name" value="DUF3108"/>
    <property type="match status" value="1"/>
</dbReference>
<comment type="caution">
    <text evidence="2">The sequence shown here is derived from an EMBL/GenBank/DDBJ whole genome shotgun (WGS) entry which is preliminary data.</text>
</comment>
<evidence type="ECO:0000256" key="1">
    <source>
        <dbReference type="SAM" id="MobiDB-lite"/>
    </source>
</evidence>
<dbReference type="EMBL" id="WTVQ01000063">
    <property type="protein sequence ID" value="NMG77422.1"/>
    <property type="molecule type" value="Genomic_DNA"/>
</dbReference>
<accession>A0ABX1QG54</accession>
<feature type="region of interest" description="Disordered" evidence="1">
    <location>
        <begin position="60"/>
        <end position="91"/>
    </location>
</feature>